<name>A0A1M6MWS7_9CLOT</name>
<dbReference type="Proteomes" id="UP000183952">
    <property type="component" value="Unassembled WGS sequence"/>
</dbReference>
<dbReference type="PRINTS" id="PR00127">
    <property type="entry name" value="CLPPROTEASEP"/>
</dbReference>
<keyword evidence="3" id="KW-0378">Hydrolase</keyword>
<evidence type="ECO:0000256" key="1">
    <source>
        <dbReference type="ARBA" id="ARBA00007039"/>
    </source>
</evidence>
<dbReference type="AlphaFoldDB" id="A0A1M6MWS7"/>
<dbReference type="STRING" id="1121331.SAMN02745248_01206"/>
<dbReference type="GO" id="GO:0006515">
    <property type="term" value="P:protein quality control for misfolded or incompletely synthesized proteins"/>
    <property type="evidence" value="ECO:0007669"/>
    <property type="project" value="TreeGrafter"/>
</dbReference>
<dbReference type="OrthoDB" id="1954503at2"/>
<dbReference type="GO" id="GO:0004252">
    <property type="term" value="F:serine-type endopeptidase activity"/>
    <property type="evidence" value="ECO:0007669"/>
    <property type="project" value="InterPro"/>
</dbReference>
<dbReference type="InterPro" id="IPR029045">
    <property type="entry name" value="ClpP/crotonase-like_dom_sf"/>
</dbReference>
<protein>
    <recommendedName>
        <fullName evidence="2">ATP-dependent Clp protease proteolytic subunit</fullName>
    </recommendedName>
</protein>
<dbReference type="Gene3D" id="3.90.226.10">
    <property type="entry name" value="2-enoyl-CoA Hydratase, Chain A, domain 1"/>
    <property type="match status" value="1"/>
</dbReference>
<dbReference type="GO" id="GO:0009368">
    <property type="term" value="C:endopeptidase Clp complex"/>
    <property type="evidence" value="ECO:0007669"/>
    <property type="project" value="TreeGrafter"/>
</dbReference>
<reference evidence="3 4" key="1">
    <citation type="submission" date="2016-11" db="EMBL/GenBank/DDBJ databases">
        <authorList>
            <person name="Jaros S."/>
            <person name="Januszkiewicz K."/>
            <person name="Wedrychowicz H."/>
        </authorList>
    </citation>
    <scope>NUCLEOTIDE SEQUENCE [LARGE SCALE GENOMIC DNA]</scope>
    <source>
        <strain evidence="3 4">DSM 3090</strain>
    </source>
</reference>
<comment type="similarity">
    <text evidence="1 2">Belongs to the peptidase S14 family.</text>
</comment>
<dbReference type="SUPFAM" id="SSF52096">
    <property type="entry name" value="ClpP/crotonase"/>
    <property type="match status" value="1"/>
</dbReference>
<dbReference type="PANTHER" id="PTHR10381">
    <property type="entry name" value="ATP-DEPENDENT CLP PROTEASE PROTEOLYTIC SUBUNIT"/>
    <property type="match status" value="1"/>
</dbReference>
<keyword evidence="3" id="KW-0645">Protease</keyword>
<dbReference type="InterPro" id="IPR001907">
    <property type="entry name" value="ClpP"/>
</dbReference>
<proteinExistence type="inferred from homology"/>
<dbReference type="EMBL" id="FRAD01000008">
    <property type="protein sequence ID" value="SHJ87869.1"/>
    <property type="molecule type" value="Genomic_DNA"/>
</dbReference>
<dbReference type="InterPro" id="IPR023562">
    <property type="entry name" value="ClpP/TepA"/>
</dbReference>
<gene>
    <name evidence="3" type="ORF">SAMN02745248_01206</name>
</gene>
<accession>A0A1M6MWS7</accession>
<dbReference type="RefSeq" id="WP_072903218.1">
    <property type="nucleotide sequence ID" value="NZ_FRAD01000008.1"/>
</dbReference>
<dbReference type="PANTHER" id="PTHR10381:SF11">
    <property type="entry name" value="ATP-DEPENDENT CLP PROTEASE PROTEOLYTIC SUBUNIT, MITOCHONDRIAL"/>
    <property type="match status" value="1"/>
</dbReference>
<dbReference type="GO" id="GO:0004176">
    <property type="term" value="F:ATP-dependent peptidase activity"/>
    <property type="evidence" value="ECO:0007669"/>
    <property type="project" value="InterPro"/>
</dbReference>
<organism evidence="3 4">
    <name type="scientific">Hathewaya proteolytica DSM 3090</name>
    <dbReference type="NCBI Taxonomy" id="1121331"/>
    <lineage>
        <taxon>Bacteria</taxon>
        <taxon>Bacillati</taxon>
        <taxon>Bacillota</taxon>
        <taxon>Clostridia</taxon>
        <taxon>Eubacteriales</taxon>
        <taxon>Clostridiaceae</taxon>
        <taxon>Hathewaya</taxon>
    </lineage>
</organism>
<evidence type="ECO:0000313" key="3">
    <source>
        <dbReference type="EMBL" id="SHJ87869.1"/>
    </source>
</evidence>
<dbReference type="Pfam" id="PF00574">
    <property type="entry name" value="CLP_protease"/>
    <property type="match status" value="1"/>
</dbReference>
<evidence type="ECO:0000256" key="2">
    <source>
        <dbReference type="RuleBase" id="RU003567"/>
    </source>
</evidence>
<sequence>MNLLDHRIIDIDGDIDETMAVTVIKKIFNLYEENQRAIIYLLINSNGGEISSAMSIYDVMNHIDCEFATIALGKTSGIATLLLATGSKGKRYAFNNSTIRMNFNLTSNEYGVNMILEDKSAKKINVVLNKIMACYSKSTGLDKEKVELLSKMDNILSHENLADINLVDEIIPFNVQHRLQNSFKCINKINNKGYYKKIIKHLQKASII</sequence>
<keyword evidence="4" id="KW-1185">Reference proteome</keyword>
<dbReference type="GO" id="GO:0051117">
    <property type="term" value="F:ATPase binding"/>
    <property type="evidence" value="ECO:0007669"/>
    <property type="project" value="TreeGrafter"/>
</dbReference>
<evidence type="ECO:0000313" key="4">
    <source>
        <dbReference type="Proteomes" id="UP000183952"/>
    </source>
</evidence>